<comment type="caution">
    <text evidence="10">The sequence shown here is derived from an EMBL/GenBank/DDBJ whole genome shotgun (WGS) entry which is preliminary data.</text>
</comment>
<evidence type="ECO:0000313" key="10">
    <source>
        <dbReference type="EMBL" id="KKS69581.1"/>
    </source>
</evidence>
<evidence type="ECO:0000313" key="11">
    <source>
        <dbReference type="Proteomes" id="UP000034785"/>
    </source>
</evidence>
<keyword evidence="4 8" id="KW-0812">Transmembrane</keyword>
<dbReference type="Pfam" id="PF00535">
    <property type="entry name" value="Glycos_transf_2"/>
    <property type="match status" value="1"/>
</dbReference>
<evidence type="ECO:0000256" key="1">
    <source>
        <dbReference type="ARBA" id="ARBA00022475"/>
    </source>
</evidence>
<dbReference type="GO" id="GO:0005886">
    <property type="term" value="C:plasma membrane"/>
    <property type="evidence" value="ECO:0007669"/>
    <property type="project" value="TreeGrafter"/>
</dbReference>
<dbReference type="Gene3D" id="3.90.550.10">
    <property type="entry name" value="Spore Coat Polysaccharide Biosynthesis Protein SpsA, Chain A"/>
    <property type="match status" value="1"/>
</dbReference>
<keyword evidence="6 8" id="KW-1133">Transmembrane helix</keyword>
<feature type="transmembrane region" description="Helical" evidence="8">
    <location>
        <begin position="270"/>
        <end position="292"/>
    </location>
</feature>
<keyword evidence="3 10" id="KW-0808">Transferase</keyword>
<feature type="transmembrane region" description="Helical" evidence="8">
    <location>
        <begin position="236"/>
        <end position="258"/>
    </location>
</feature>
<evidence type="ECO:0000259" key="9">
    <source>
        <dbReference type="Pfam" id="PF00535"/>
    </source>
</evidence>
<name>A0A0G1DFH6_9BACT</name>
<dbReference type="Proteomes" id="UP000034785">
    <property type="component" value="Unassembled WGS sequence"/>
</dbReference>
<evidence type="ECO:0000256" key="2">
    <source>
        <dbReference type="ARBA" id="ARBA00022676"/>
    </source>
</evidence>
<dbReference type="GO" id="GO:0099621">
    <property type="term" value="F:undecaprenyl-phosphate 4-deoxy-4-formamido-L-arabinose transferase activity"/>
    <property type="evidence" value="ECO:0007669"/>
    <property type="project" value="TreeGrafter"/>
</dbReference>
<sequence length="315" mass="36228">MEKIDLSFVIPAKNEQDSLEALYQEILQAVEPLKKSIEFIFIDDGSTDDTYKRLESLHQRDTRVKIIKLRGNFGKSIALQEGFNKARGSIVFTLDADLQDNPKEIPAFLRKIDEGFDLVSGWKKERHDPSLSKVLPSRILNLLTRLLTRVRIHDTNCGFKAYRREVINNLNLYGELYRFIPVLASKQNFKVGEITVEHRPRKYGETKFGWERGVKGILDLLTVVFLTDYMRRPGHFFGTLGLISFFSGFIIGAYITYLRLTTGTIQDRQPLLFLGMLLMIIGIQLISTGLLAEMITYWRQKDMKNTTDQVIAKSL</sequence>
<dbReference type="AlphaFoldDB" id="A0A0G1DFH6"/>
<accession>A0A0G1DFH6</accession>
<evidence type="ECO:0000256" key="8">
    <source>
        <dbReference type="SAM" id="Phobius"/>
    </source>
</evidence>
<dbReference type="PANTHER" id="PTHR48090:SF3">
    <property type="entry name" value="UNDECAPRENYL-PHOSPHATE 4-DEOXY-4-FORMAMIDO-L-ARABINOSE TRANSFERASE"/>
    <property type="match status" value="1"/>
</dbReference>
<keyword evidence="2" id="KW-0328">Glycosyltransferase</keyword>
<dbReference type="InterPro" id="IPR001173">
    <property type="entry name" value="Glyco_trans_2-like"/>
</dbReference>
<gene>
    <name evidence="10" type="ORF">UV41_C0050G0004</name>
</gene>
<organism evidence="10 11">
    <name type="scientific">Candidatus Daviesbacteria bacterium GW2011_GWA2_42_7</name>
    <dbReference type="NCBI Taxonomy" id="1618425"/>
    <lineage>
        <taxon>Bacteria</taxon>
        <taxon>Candidatus Daviesiibacteriota</taxon>
    </lineage>
</organism>
<dbReference type="InterPro" id="IPR050256">
    <property type="entry name" value="Glycosyltransferase_2"/>
</dbReference>
<dbReference type="SUPFAM" id="SSF53448">
    <property type="entry name" value="Nucleotide-diphospho-sugar transferases"/>
    <property type="match status" value="1"/>
</dbReference>
<dbReference type="EMBL" id="LCEJ01000050">
    <property type="protein sequence ID" value="KKS69581.1"/>
    <property type="molecule type" value="Genomic_DNA"/>
</dbReference>
<evidence type="ECO:0000256" key="5">
    <source>
        <dbReference type="ARBA" id="ARBA00022985"/>
    </source>
</evidence>
<keyword evidence="1" id="KW-1003">Cell membrane</keyword>
<dbReference type="CDD" id="cd04187">
    <property type="entry name" value="DPM1_like_bac"/>
    <property type="match status" value="1"/>
</dbReference>
<keyword evidence="7 8" id="KW-0472">Membrane</keyword>
<evidence type="ECO:0000256" key="4">
    <source>
        <dbReference type="ARBA" id="ARBA00022692"/>
    </source>
</evidence>
<protein>
    <submittedName>
        <fullName evidence="10">Undecaprenyl-phosphate 4-deoxy-4-formamido-L-arabinose transferase</fullName>
    </submittedName>
</protein>
<dbReference type="PANTHER" id="PTHR48090">
    <property type="entry name" value="UNDECAPRENYL-PHOSPHATE 4-DEOXY-4-FORMAMIDO-L-ARABINOSE TRANSFERASE-RELATED"/>
    <property type="match status" value="1"/>
</dbReference>
<dbReference type="GO" id="GO:0009103">
    <property type="term" value="P:lipopolysaccharide biosynthetic process"/>
    <property type="evidence" value="ECO:0007669"/>
    <property type="project" value="UniProtKB-KW"/>
</dbReference>
<dbReference type="InterPro" id="IPR029044">
    <property type="entry name" value="Nucleotide-diphossugar_trans"/>
</dbReference>
<proteinExistence type="predicted"/>
<feature type="domain" description="Glycosyltransferase 2-like" evidence="9">
    <location>
        <begin position="7"/>
        <end position="168"/>
    </location>
</feature>
<evidence type="ECO:0000256" key="7">
    <source>
        <dbReference type="ARBA" id="ARBA00023136"/>
    </source>
</evidence>
<reference evidence="10 11" key="1">
    <citation type="journal article" date="2015" name="Nature">
        <title>rRNA introns, odd ribosomes, and small enigmatic genomes across a large radiation of phyla.</title>
        <authorList>
            <person name="Brown C.T."/>
            <person name="Hug L.A."/>
            <person name="Thomas B.C."/>
            <person name="Sharon I."/>
            <person name="Castelle C.J."/>
            <person name="Singh A."/>
            <person name="Wilkins M.J."/>
            <person name="Williams K.H."/>
            <person name="Banfield J.F."/>
        </authorList>
    </citation>
    <scope>NUCLEOTIDE SEQUENCE [LARGE SCALE GENOMIC DNA]</scope>
</reference>
<keyword evidence="5" id="KW-0448">Lipopolysaccharide biosynthesis</keyword>
<evidence type="ECO:0000256" key="6">
    <source>
        <dbReference type="ARBA" id="ARBA00022989"/>
    </source>
</evidence>
<evidence type="ECO:0000256" key="3">
    <source>
        <dbReference type="ARBA" id="ARBA00022679"/>
    </source>
</evidence>